<dbReference type="PANTHER" id="PTHR34310">
    <property type="entry name" value="DUF427 DOMAIN PROTEIN (AFU_ORTHOLOGUE AFUA_3G02220)"/>
    <property type="match status" value="1"/>
</dbReference>
<dbReference type="Pfam" id="PF04248">
    <property type="entry name" value="NTP_transf_9"/>
    <property type="match status" value="1"/>
</dbReference>
<organism evidence="2 3">
    <name type="scientific">Microbacterium stercoris</name>
    <dbReference type="NCBI Taxonomy" id="2820289"/>
    <lineage>
        <taxon>Bacteria</taxon>
        <taxon>Bacillati</taxon>
        <taxon>Actinomycetota</taxon>
        <taxon>Actinomycetes</taxon>
        <taxon>Micrococcales</taxon>
        <taxon>Microbacteriaceae</taxon>
        <taxon>Microbacterium</taxon>
    </lineage>
</organism>
<comment type="caution">
    <text evidence="2">The sequence shown here is derived from an EMBL/GenBank/DDBJ whole genome shotgun (WGS) entry which is preliminary data.</text>
</comment>
<sequence>MRALWRDHVVADSPDDRIIVIEGNRYFPPDTLDRSLFHASPTPYTCPWKGECQYWTLRHSQGDQHDEAVDAAWSYPTPLPTAIERVGGDFSGYVAFGDAVTILP</sequence>
<dbReference type="EMBL" id="JAGFOA010000001">
    <property type="protein sequence ID" value="MBO3662149.1"/>
    <property type="molecule type" value="Genomic_DNA"/>
</dbReference>
<protein>
    <submittedName>
        <fullName evidence="2">DUF427 domain-containing protein</fullName>
    </submittedName>
</protein>
<proteinExistence type="predicted"/>
<name>A0A939QFU1_9MICO</name>
<evidence type="ECO:0000313" key="3">
    <source>
        <dbReference type="Proteomes" id="UP000680132"/>
    </source>
</evidence>
<accession>A0A939QFU1</accession>
<dbReference type="Proteomes" id="UP000680132">
    <property type="component" value="Unassembled WGS sequence"/>
</dbReference>
<reference evidence="2" key="1">
    <citation type="submission" date="2021-03" db="EMBL/GenBank/DDBJ databases">
        <title>Microbacterium sp. nov., a novel actinobacterium isolated from cow dung.</title>
        <authorList>
            <person name="Zhang L."/>
        </authorList>
    </citation>
    <scope>NUCLEOTIDE SEQUENCE</scope>
    <source>
        <strain evidence="2">NEAU-LLB</strain>
    </source>
</reference>
<keyword evidence="3" id="KW-1185">Reference proteome</keyword>
<dbReference type="InterPro" id="IPR007361">
    <property type="entry name" value="DUF427"/>
</dbReference>
<dbReference type="PANTHER" id="PTHR34310:SF5">
    <property type="entry name" value="DUF427 DOMAIN PROTEIN (AFU_ORTHOLOGUE AFUA_3G02220)"/>
    <property type="match status" value="1"/>
</dbReference>
<gene>
    <name evidence="2" type="ORF">J5V96_01330</name>
</gene>
<evidence type="ECO:0000313" key="2">
    <source>
        <dbReference type="EMBL" id="MBO3662149.1"/>
    </source>
</evidence>
<dbReference type="AlphaFoldDB" id="A0A939QFU1"/>
<evidence type="ECO:0000259" key="1">
    <source>
        <dbReference type="Pfam" id="PF04248"/>
    </source>
</evidence>
<dbReference type="InterPro" id="IPR038694">
    <property type="entry name" value="DUF427_sf"/>
</dbReference>
<dbReference type="RefSeq" id="WP_208499790.1">
    <property type="nucleotide sequence ID" value="NZ_JAGFOA010000001.1"/>
</dbReference>
<feature type="domain" description="DUF427" evidence="1">
    <location>
        <begin position="1"/>
        <end position="96"/>
    </location>
</feature>
<dbReference type="Gene3D" id="2.170.150.40">
    <property type="entry name" value="Domain of unknown function (DUF427)"/>
    <property type="match status" value="1"/>
</dbReference>